<evidence type="ECO:0000313" key="10">
    <source>
        <dbReference type="EMBL" id="RBM02921.1"/>
    </source>
</evidence>
<dbReference type="EMBL" id="POAF01000002">
    <property type="protein sequence ID" value="RBM02921.1"/>
    <property type="molecule type" value="Genomic_DNA"/>
</dbReference>
<reference evidence="9 12" key="2">
    <citation type="submission" date="2020-01" db="EMBL/GenBank/DDBJ databases">
        <title>Glutamicibacter soli M275.</title>
        <authorList>
            <person name="Meng X."/>
        </authorList>
    </citation>
    <scope>NUCLEOTIDE SEQUENCE [LARGE SCALE GENOMIC DNA]</scope>
    <source>
        <strain evidence="9 12">M275</strain>
    </source>
</reference>
<evidence type="ECO:0000256" key="7">
    <source>
        <dbReference type="SAM" id="SignalP"/>
    </source>
</evidence>
<dbReference type="PANTHER" id="PTHR34296">
    <property type="entry name" value="TRANSCRIPTIONAL ACTIVATOR PROTEIN MED"/>
    <property type="match status" value="1"/>
</dbReference>
<gene>
    <name evidence="10" type="ORF">C1H84_05715</name>
    <name evidence="9" type="ORF">GT020_05325</name>
</gene>
<evidence type="ECO:0000256" key="2">
    <source>
        <dbReference type="ARBA" id="ARBA00008610"/>
    </source>
</evidence>
<keyword evidence="3" id="KW-1003">Cell membrane</keyword>
<dbReference type="EMBL" id="WYDN01000003">
    <property type="protein sequence ID" value="NAZ15491.1"/>
    <property type="molecule type" value="Genomic_DNA"/>
</dbReference>
<evidence type="ECO:0000313" key="11">
    <source>
        <dbReference type="Proteomes" id="UP000252167"/>
    </source>
</evidence>
<evidence type="ECO:0000313" key="12">
    <source>
        <dbReference type="Proteomes" id="UP000477543"/>
    </source>
</evidence>
<evidence type="ECO:0000259" key="8">
    <source>
        <dbReference type="Pfam" id="PF02608"/>
    </source>
</evidence>
<evidence type="ECO:0000256" key="3">
    <source>
        <dbReference type="ARBA" id="ARBA00022475"/>
    </source>
</evidence>
<comment type="subcellular location">
    <subcellularLocation>
        <location evidence="1">Cell membrane</location>
        <topology evidence="1">Lipid-anchor</topology>
    </subcellularLocation>
</comment>
<dbReference type="Gene3D" id="3.40.50.2300">
    <property type="match status" value="2"/>
</dbReference>
<feature type="domain" description="ABC transporter substrate-binding protein PnrA-like" evidence="8">
    <location>
        <begin position="46"/>
        <end position="356"/>
    </location>
</feature>
<evidence type="ECO:0000256" key="5">
    <source>
        <dbReference type="ARBA" id="ARBA00023136"/>
    </source>
</evidence>
<dbReference type="InterPro" id="IPR028082">
    <property type="entry name" value="Peripla_BP_I"/>
</dbReference>
<evidence type="ECO:0000256" key="4">
    <source>
        <dbReference type="ARBA" id="ARBA00022729"/>
    </source>
</evidence>
<comment type="caution">
    <text evidence="10">The sequence shown here is derived from an EMBL/GenBank/DDBJ whole genome shotgun (WGS) entry which is preliminary data.</text>
</comment>
<sequence>MRFVSRKTGMAAAMIGISALALTACGAAPEETAPKAENPDYTGCIVSDSGGFDDQSFNESSYRGLKNAEKDLGIKMQEAESKSNADFATNLQGMMNNNCDLTVTIGFLLGDATKKAAEENPDKHFAIVDFQYDEPIKNIKPMIYDTAQAAYLAGYAAAASSETGTVATFGGIKIPTVTIFMDGFADGVAKFNEDKGKDVKLLGWDKDKQDGTFTGDFEKQDKGKQVTSNFIASGADVIMPVAGPVGKGAGAAVKEANTGGKDAKLVWVDSDGYLTAPDYKDVMLTSVIKTMDKAVEDLVTADSKGEFDSTPYIGTLENEGVALAPFHDFDSKVSDETKSEIEALKAQIISGELKVESPSSPK</sequence>
<dbReference type="Pfam" id="PF02608">
    <property type="entry name" value="Bmp"/>
    <property type="match status" value="1"/>
</dbReference>
<reference evidence="10 11" key="1">
    <citation type="submission" date="2018-01" db="EMBL/GenBank/DDBJ databases">
        <title>Glutamicibacter soli strain NHPC-3 Whole genome sequence and assembly.</title>
        <authorList>
            <person name="Choudhury P."/>
            <person name="Gupta D."/>
            <person name="Sengupta K."/>
            <person name="Jawed A."/>
            <person name="Sultana N."/>
            <person name="Saha P."/>
        </authorList>
    </citation>
    <scope>NUCLEOTIDE SEQUENCE [LARGE SCALE GENOMIC DNA]</scope>
    <source>
        <strain evidence="10 11">NHPC-3</strain>
    </source>
</reference>
<dbReference type="InterPro" id="IPR050957">
    <property type="entry name" value="BMP_lipoprotein"/>
</dbReference>
<evidence type="ECO:0000313" key="9">
    <source>
        <dbReference type="EMBL" id="NAZ15491.1"/>
    </source>
</evidence>
<dbReference type="RefSeq" id="WP_047118415.1">
    <property type="nucleotide sequence ID" value="NZ_CM125969.1"/>
</dbReference>
<dbReference type="CDD" id="cd06354">
    <property type="entry name" value="PBP1_PrnA-like"/>
    <property type="match status" value="1"/>
</dbReference>
<dbReference type="Proteomes" id="UP000477543">
    <property type="component" value="Unassembled WGS sequence"/>
</dbReference>
<feature type="signal peptide" evidence="7">
    <location>
        <begin position="1"/>
        <end position="23"/>
    </location>
</feature>
<accession>A0A365YJN6</accession>
<keyword evidence="11" id="KW-1185">Reference proteome</keyword>
<dbReference type="Proteomes" id="UP000252167">
    <property type="component" value="Unassembled WGS sequence"/>
</dbReference>
<dbReference type="SUPFAM" id="SSF53822">
    <property type="entry name" value="Periplasmic binding protein-like I"/>
    <property type="match status" value="1"/>
</dbReference>
<feature type="chain" id="PRO_5044585003" evidence="7">
    <location>
        <begin position="24"/>
        <end position="362"/>
    </location>
</feature>
<keyword evidence="6" id="KW-0449">Lipoprotein</keyword>
<proteinExistence type="inferred from homology"/>
<name>A0A365YJN6_9MICC</name>
<comment type="similarity">
    <text evidence="2">Belongs to the BMP lipoprotein family.</text>
</comment>
<evidence type="ECO:0000256" key="1">
    <source>
        <dbReference type="ARBA" id="ARBA00004193"/>
    </source>
</evidence>
<organism evidence="10 11">
    <name type="scientific">Glutamicibacter soli</name>
    <dbReference type="NCBI Taxonomy" id="453836"/>
    <lineage>
        <taxon>Bacteria</taxon>
        <taxon>Bacillati</taxon>
        <taxon>Actinomycetota</taxon>
        <taxon>Actinomycetes</taxon>
        <taxon>Micrococcales</taxon>
        <taxon>Micrococcaceae</taxon>
        <taxon>Glutamicibacter</taxon>
    </lineage>
</organism>
<keyword evidence="5" id="KW-0472">Membrane</keyword>
<keyword evidence="4 7" id="KW-0732">Signal</keyword>
<dbReference type="GO" id="GO:0005886">
    <property type="term" value="C:plasma membrane"/>
    <property type="evidence" value="ECO:0007669"/>
    <property type="project" value="UniProtKB-SubCell"/>
</dbReference>
<evidence type="ECO:0000256" key="6">
    <source>
        <dbReference type="ARBA" id="ARBA00023288"/>
    </source>
</evidence>
<dbReference type="PROSITE" id="PS51257">
    <property type="entry name" value="PROKAR_LIPOPROTEIN"/>
    <property type="match status" value="1"/>
</dbReference>
<dbReference type="AlphaFoldDB" id="A0A365YJN6"/>
<dbReference type="PANTHER" id="PTHR34296:SF2">
    <property type="entry name" value="ABC TRANSPORTER GUANOSINE-BINDING PROTEIN NUPN"/>
    <property type="match status" value="1"/>
</dbReference>
<protein>
    <submittedName>
        <fullName evidence="10">BMP family ABC transporter substrate-binding protein</fullName>
    </submittedName>
</protein>
<dbReference type="InterPro" id="IPR003760">
    <property type="entry name" value="PnrA-like"/>
</dbReference>